<dbReference type="CDD" id="cd17040">
    <property type="entry name" value="Ubl_MoaD_like"/>
    <property type="match status" value="1"/>
</dbReference>
<proteinExistence type="predicted"/>
<dbReference type="InterPro" id="IPR003749">
    <property type="entry name" value="ThiS/MoaD-like"/>
</dbReference>
<organism evidence="1 2">
    <name type="scientific">Desulfomicrobium macestii</name>
    <dbReference type="NCBI Taxonomy" id="90731"/>
    <lineage>
        <taxon>Bacteria</taxon>
        <taxon>Pseudomonadati</taxon>
        <taxon>Thermodesulfobacteriota</taxon>
        <taxon>Desulfovibrionia</taxon>
        <taxon>Desulfovibrionales</taxon>
        <taxon>Desulfomicrobiaceae</taxon>
        <taxon>Desulfomicrobium</taxon>
    </lineage>
</organism>
<dbReference type="Pfam" id="PF02597">
    <property type="entry name" value="ThiS"/>
    <property type="match status" value="1"/>
</dbReference>
<protein>
    <submittedName>
        <fullName evidence="1">Molybdopterin converting factor small subunit</fullName>
    </submittedName>
</protein>
<reference evidence="1 2" key="1">
    <citation type="submission" date="2020-10" db="EMBL/GenBank/DDBJ databases">
        <title>Genomic Encyclopedia of Type Strains, Phase IV (KMG-IV): sequencing the most valuable type-strain genomes for metagenomic binning, comparative biology and taxonomic classification.</title>
        <authorList>
            <person name="Goeker M."/>
        </authorList>
    </citation>
    <scope>NUCLEOTIDE SEQUENCE [LARGE SCALE GENOMIC DNA]</scope>
    <source>
        <strain evidence="1 2">DSM 4194</strain>
    </source>
</reference>
<evidence type="ECO:0000313" key="2">
    <source>
        <dbReference type="Proteomes" id="UP000639010"/>
    </source>
</evidence>
<sequence length="76" mass="7937">MTMQIRIKCFATLSDHTPQGGSLQLPEGATVMDAMTLVGLKETDVKLIFVNSKSAGLDTVLADDDQLGIFPAVGGG</sequence>
<evidence type="ECO:0000313" key="1">
    <source>
        <dbReference type="EMBL" id="MBE1424296.1"/>
    </source>
</evidence>
<dbReference type="InterPro" id="IPR012675">
    <property type="entry name" value="Beta-grasp_dom_sf"/>
</dbReference>
<dbReference type="EMBL" id="JADBGG010000005">
    <property type="protein sequence ID" value="MBE1424296.1"/>
    <property type="molecule type" value="Genomic_DNA"/>
</dbReference>
<dbReference type="Gene3D" id="3.10.20.30">
    <property type="match status" value="1"/>
</dbReference>
<accession>A0ABR9H0R2</accession>
<keyword evidence="2" id="KW-1185">Reference proteome</keyword>
<name>A0ABR9H0R2_9BACT</name>
<dbReference type="SUPFAM" id="SSF54285">
    <property type="entry name" value="MoaD/ThiS"/>
    <property type="match status" value="1"/>
</dbReference>
<dbReference type="InterPro" id="IPR016155">
    <property type="entry name" value="Mopterin_synth/thiamin_S_b"/>
</dbReference>
<dbReference type="Proteomes" id="UP000639010">
    <property type="component" value="Unassembled WGS sequence"/>
</dbReference>
<comment type="caution">
    <text evidence="1">The sequence shown here is derived from an EMBL/GenBank/DDBJ whole genome shotgun (WGS) entry which is preliminary data.</text>
</comment>
<gene>
    <name evidence="1" type="ORF">H4684_000926</name>
</gene>